<keyword evidence="7" id="KW-0057">Aromatic amino acid biosynthesis</keyword>
<dbReference type="STRING" id="29655.A0A0K9PAY1"/>
<dbReference type="GO" id="GO:0009073">
    <property type="term" value="P:aromatic amino acid family biosynthetic process"/>
    <property type="evidence" value="ECO:0000318"/>
    <property type="project" value="GO_Central"/>
</dbReference>
<evidence type="ECO:0000256" key="7">
    <source>
        <dbReference type="ARBA" id="ARBA00023141"/>
    </source>
</evidence>
<feature type="domain" description="Chorismate mutase" evidence="10">
    <location>
        <begin position="166"/>
        <end position="272"/>
    </location>
</feature>
<dbReference type="GO" id="GO:0005737">
    <property type="term" value="C:cytoplasm"/>
    <property type="evidence" value="ECO:0000318"/>
    <property type="project" value="GO_Central"/>
</dbReference>
<evidence type="ECO:0000256" key="2">
    <source>
        <dbReference type="ARBA" id="ARBA00004496"/>
    </source>
</evidence>
<feature type="signal peptide" evidence="9">
    <location>
        <begin position="1"/>
        <end position="25"/>
    </location>
</feature>
<dbReference type="EMBL" id="LFYR01001044">
    <property type="protein sequence ID" value="KMZ65350.1"/>
    <property type="molecule type" value="Genomic_DNA"/>
</dbReference>
<dbReference type="NCBIfam" id="TIGR01802">
    <property type="entry name" value="CM_pl-yst"/>
    <property type="match status" value="1"/>
</dbReference>
<comment type="catalytic activity">
    <reaction evidence="1">
        <text>chorismate = prephenate</text>
        <dbReference type="Rhea" id="RHEA:13897"/>
        <dbReference type="ChEBI" id="CHEBI:29748"/>
        <dbReference type="ChEBI" id="CHEBI:29934"/>
        <dbReference type="EC" id="5.4.99.5"/>
    </reaction>
</comment>
<evidence type="ECO:0000256" key="4">
    <source>
        <dbReference type="ARBA" id="ARBA00012404"/>
    </source>
</evidence>
<evidence type="ECO:0000259" key="10">
    <source>
        <dbReference type="Pfam" id="PF01817"/>
    </source>
</evidence>
<dbReference type="Proteomes" id="UP000036987">
    <property type="component" value="Unassembled WGS sequence"/>
</dbReference>
<dbReference type="InterPro" id="IPR002701">
    <property type="entry name" value="CM_II_prokaryot"/>
</dbReference>
<evidence type="ECO:0000313" key="11">
    <source>
        <dbReference type="EMBL" id="KMZ65350.1"/>
    </source>
</evidence>
<reference evidence="12" key="1">
    <citation type="journal article" date="2016" name="Nature">
        <title>The genome of the seagrass Zostera marina reveals angiosperm adaptation to the sea.</title>
        <authorList>
            <person name="Olsen J.L."/>
            <person name="Rouze P."/>
            <person name="Verhelst B."/>
            <person name="Lin Y.-C."/>
            <person name="Bayer T."/>
            <person name="Collen J."/>
            <person name="Dattolo E."/>
            <person name="De Paoli E."/>
            <person name="Dittami S."/>
            <person name="Maumus F."/>
            <person name="Michel G."/>
            <person name="Kersting A."/>
            <person name="Lauritano C."/>
            <person name="Lohaus R."/>
            <person name="Toepel M."/>
            <person name="Tonon T."/>
            <person name="Vanneste K."/>
            <person name="Amirebrahimi M."/>
            <person name="Brakel J."/>
            <person name="Bostroem C."/>
            <person name="Chovatia M."/>
            <person name="Grimwood J."/>
            <person name="Jenkins J.W."/>
            <person name="Jueterbock A."/>
            <person name="Mraz A."/>
            <person name="Stam W.T."/>
            <person name="Tice H."/>
            <person name="Bornberg-Bauer E."/>
            <person name="Green P.J."/>
            <person name="Pearson G.A."/>
            <person name="Procaccini G."/>
            <person name="Duarte C.M."/>
            <person name="Schmutz J."/>
            <person name="Reusch T.B.H."/>
            <person name="Van de Peer Y."/>
        </authorList>
    </citation>
    <scope>NUCLEOTIDE SEQUENCE [LARGE SCALE GENOMIC DNA]</scope>
    <source>
        <strain evidence="12">cv. Finnish</strain>
    </source>
</reference>
<dbReference type="PANTHER" id="PTHR21145:SF12">
    <property type="entry name" value="CHORISMATE MUTASE"/>
    <property type="match status" value="1"/>
</dbReference>
<keyword evidence="9" id="KW-0732">Signal</keyword>
<feature type="chain" id="PRO_5005527748" description="chorismate mutase" evidence="9">
    <location>
        <begin position="26"/>
        <end position="281"/>
    </location>
</feature>
<keyword evidence="12" id="KW-1185">Reference proteome</keyword>
<evidence type="ECO:0000256" key="8">
    <source>
        <dbReference type="ARBA" id="ARBA00023235"/>
    </source>
</evidence>
<name>A0A0K9PAY1_ZOSMR</name>
<evidence type="ECO:0000256" key="3">
    <source>
        <dbReference type="ARBA" id="ARBA00004817"/>
    </source>
</evidence>
<evidence type="ECO:0000256" key="1">
    <source>
        <dbReference type="ARBA" id="ARBA00000824"/>
    </source>
</evidence>
<dbReference type="UniPathway" id="UPA00120">
    <property type="reaction ID" value="UER00203"/>
</dbReference>
<dbReference type="SUPFAM" id="SSF48600">
    <property type="entry name" value="Chorismate mutase II"/>
    <property type="match status" value="1"/>
</dbReference>
<dbReference type="InterPro" id="IPR008238">
    <property type="entry name" value="Chorismate_mutase_AroQ_euk"/>
</dbReference>
<dbReference type="GO" id="GO:0008652">
    <property type="term" value="P:amino acid biosynthetic process"/>
    <property type="evidence" value="ECO:0007669"/>
    <property type="project" value="UniProtKB-KW"/>
</dbReference>
<sequence length="281" mass="31432">MAGFSSSYKLFFLLLNLCYVHLLLSLSCASSAKSASMTLASVRNSLIKQEDTIIFCLIQRARFPINSHSYTSSSFLNGSSILTYYVKHIEVIQSEVGGYANPEEVPFFNYHLSSPVVPPNEPEKFLYPAAASVNISEIILKTYIEKLVPLFTSSGDDGQYALSVASDMACLQALSRRIHYGRFVAETKFRGAKADYISAINSQDKATLTKLITNKSVENTVKARVYKKAKIFGQNVSLHDNKSNTTTKYKVDPLVVSHIYGEWIIPLTKLVELEYLLRRLN</sequence>
<dbReference type="EC" id="5.4.99.5" evidence="4"/>
<evidence type="ECO:0000256" key="5">
    <source>
        <dbReference type="ARBA" id="ARBA00022490"/>
    </source>
</evidence>
<evidence type="ECO:0000256" key="9">
    <source>
        <dbReference type="SAM" id="SignalP"/>
    </source>
</evidence>
<dbReference type="OMA" id="FLDWALM"/>
<evidence type="ECO:0000313" key="12">
    <source>
        <dbReference type="Proteomes" id="UP000036987"/>
    </source>
</evidence>
<dbReference type="InterPro" id="IPR036263">
    <property type="entry name" value="Chorismate_II_sf"/>
</dbReference>
<dbReference type="PROSITE" id="PS51169">
    <property type="entry name" value="CHORISMATE_MUT_3"/>
    <property type="match status" value="1"/>
</dbReference>
<evidence type="ECO:0000256" key="6">
    <source>
        <dbReference type="ARBA" id="ARBA00022605"/>
    </source>
</evidence>
<protein>
    <recommendedName>
        <fullName evidence="4">chorismate mutase</fullName>
        <ecNumber evidence="4">5.4.99.5</ecNumber>
    </recommendedName>
</protein>
<comment type="subcellular location">
    <subcellularLocation>
        <location evidence="2">Cytoplasm</location>
    </subcellularLocation>
</comment>
<organism evidence="11 12">
    <name type="scientific">Zostera marina</name>
    <name type="common">Eelgrass</name>
    <dbReference type="NCBI Taxonomy" id="29655"/>
    <lineage>
        <taxon>Eukaryota</taxon>
        <taxon>Viridiplantae</taxon>
        <taxon>Streptophyta</taxon>
        <taxon>Embryophyta</taxon>
        <taxon>Tracheophyta</taxon>
        <taxon>Spermatophyta</taxon>
        <taxon>Magnoliopsida</taxon>
        <taxon>Liliopsida</taxon>
        <taxon>Zosteraceae</taxon>
        <taxon>Zostera</taxon>
    </lineage>
</organism>
<comment type="pathway">
    <text evidence="3">Metabolic intermediate biosynthesis; prephenate biosynthesis; prephenate from chorismate: step 1/1.</text>
</comment>
<dbReference type="GO" id="GO:0046417">
    <property type="term" value="P:chorismate metabolic process"/>
    <property type="evidence" value="ECO:0007669"/>
    <property type="project" value="InterPro"/>
</dbReference>
<dbReference type="InterPro" id="IPR037039">
    <property type="entry name" value="CM_AroQ_sf_eucaryotic"/>
</dbReference>
<dbReference type="AlphaFoldDB" id="A0A0K9PAY1"/>
<keyword evidence="5" id="KW-0963">Cytoplasm</keyword>
<dbReference type="PANTHER" id="PTHR21145">
    <property type="entry name" value="CHORISMATE MUTASE"/>
    <property type="match status" value="1"/>
</dbReference>
<gene>
    <name evidence="11" type="ORF">ZOSMA_324G00040</name>
</gene>
<keyword evidence="6" id="KW-0028">Amino-acid biosynthesis</keyword>
<dbReference type="Pfam" id="PF01817">
    <property type="entry name" value="CM_2"/>
    <property type="match status" value="1"/>
</dbReference>
<dbReference type="Gene3D" id="1.10.590.10">
    <property type="entry name" value="Chorismate mutase, AroQ class superfamily, eukaryotic"/>
    <property type="match status" value="1"/>
</dbReference>
<dbReference type="OrthoDB" id="191918at2759"/>
<dbReference type="GO" id="GO:0004106">
    <property type="term" value="F:chorismate mutase activity"/>
    <property type="evidence" value="ECO:0000318"/>
    <property type="project" value="GO_Central"/>
</dbReference>
<keyword evidence="8" id="KW-0413">Isomerase</keyword>
<comment type="caution">
    <text evidence="11">The sequence shown here is derived from an EMBL/GenBank/DDBJ whole genome shotgun (WGS) entry which is preliminary data.</text>
</comment>
<proteinExistence type="predicted"/>
<accession>A0A0K9PAY1</accession>